<dbReference type="GeneTree" id="ENSGT01050000244866"/>
<dbReference type="GO" id="GO:0005739">
    <property type="term" value="C:mitochondrion"/>
    <property type="evidence" value="ECO:0007669"/>
    <property type="project" value="TreeGrafter"/>
</dbReference>
<dbReference type="Pfam" id="PF00868">
    <property type="entry name" value="Transglut_N"/>
    <property type="match status" value="1"/>
</dbReference>
<dbReference type="PROSITE" id="PS00547">
    <property type="entry name" value="TRANSGLUTAMINASES"/>
    <property type="match status" value="1"/>
</dbReference>
<dbReference type="InterPro" id="IPR036985">
    <property type="entry name" value="Transglutaminase-like_sf"/>
</dbReference>
<dbReference type="InterPro" id="IPR008958">
    <property type="entry name" value="Transglutaminase_C"/>
</dbReference>
<feature type="region of interest" description="Disordered" evidence="3">
    <location>
        <begin position="412"/>
        <end position="475"/>
    </location>
</feature>
<evidence type="ECO:0000313" key="6">
    <source>
        <dbReference type="Proteomes" id="UP000007303"/>
    </source>
</evidence>
<keyword evidence="2" id="KW-0479">Metal-binding</keyword>
<feature type="domain" description="Transglutaminase-like" evidence="4">
    <location>
        <begin position="266"/>
        <end position="362"/>
    </location>
</feature>
<dbReference type="SUPFAM" id="SSF54001">
    <property type="entry name" value="Cysteine proteinases"/>
    <property type="match status" value="1"/>
</dbReference>
<evidence type="ECO:0000259" key="4">
    <source>
        <dbReference type="SMART" id="SM00460"/>
    </source>
</evidence>
<dbReference type="HOGENOM" id="CLU_013435_1_0_1"/>
<dbReference type="AlphaFoldDB" id="H3CEF4"/>
<dbReference type="InterPro" id="IPR038765">
    <property type="entry name" value="Papain-like_cys_pep_sf"/>
</dbReference>
<dbReference type="SMART" id="SM00460">
    <property type="entry name" value="TGc"/>
    <property type="match status" value="1"/>
</dbReference>
<dbReference type="PANTHER" id="PTHR11590:SF73">
    <property type="entry name" value="NOVEL TRANSGLUTAMINASE FAMILY PROTEIN-RELATED"/>
    <property type="match status" value="1"/>
</dbReference>
<dbReference type="PIRSF" id="PIRSF000459">
    <property type="entry name" value="TGM_EBP42"/>
    <property type="match status" value="1"/>
</dbReference>
<dbReference type="InterPro" id="IPR013783">
    <property type="entry name" value="Ig-like_fold"/>
</dbReference>
<dbReference type="OMA" id="STWNFHC"/>
<evidence type="ECO:0000313" key="5">
    <source>
        <dbReference type="Ensembl" id="ENSTNIP00000006628.1"/>
    </source>
</evidence>
<dbReference type="FunFam" id="2.60.40.10:FF:000090">
    <property type="entry name" value="Protein-glutamine gamma-glutamyltransferase 2"/>
    <property type="match status" value="1"/>
</dbReference>
<accession>H3CEF4</accession>
<evidence type="ECO:0000256" key="1">
    <source>
        <dbReference type="ARBA" id="ARBA00005968"/>
    </source>
</evidence>
<reference evidence="6" key="1">
    <citation type="journal article" date="2004" name="Nature">
        <title>Genome duplication in the teleost fish Tetraodon nigroviridis reveals the early vertebrate proto-karyotype.</title>
        <authorList>
            <person name="Jaillon O."/>
            <person name="Aury J.-M."/>
            <person name="Brunet F."/>
            <person name="Petit J.-L."/>
            <person name="Stange-Thomann N."/>
            <person name="Mauceli E."/>
            <person name="Bouneau L."/>
            <person name="Fischer C."/>
            <person name="Ozouf-Costaz C."/>
            <person name="Bernot A."/>
            <person name="Nicaud S."/>
            <person name="Jaffe D."/>
            <person name="Fisher S."/>
            <person name="Lutfalla G."/>
            <person name="Dossat C."/>
            <person name="Segurens B."/>
            <person name="Dasilva C."/>
            <person name="Salanoubat M."/>
            <person name="Levy M."/>
            <person name="Boudet N."/>
            <person name="Castellano S."/>
            <person name="Anthouard V."/>
            <person name="Jubin C."/>
            <person name="Castelli V."/>
            <person name="Katinka M."/>
            <person name="Vacherie B."/>
            <person name="Biemont C."/>
            <person name="Skalli Z."/>
            <person name="Cattolico L."/>
            <person name="Poulain J."/>
            <person name="De Berardinis V."/>
            <person name="Cruaud C."/>
            <person name="Duprat S."/>
            <person name="Brottier P."/>
            <person name="Coutanceau J.-P."/>
            <person name="Gouzy J."/>
            <person name="Parra G."/>
            <person name="Lardier G."/>
            <person name="Chapple C."/>
            <person name="McKernan K.J."/>
            <person name="McEwan P."/>
            <person name="Bosak S."/>
            <person name="Kellis M."/>
            <person name="Volff J.-N."/>
            <person name="Guigo R."/>
            <person name="Zody M.C."/>
            <person name="Mesirov J."/>
            <person name="Lindblad-Toh K."/>
            <person name="Birren B."/>
            <person name="Nusbaum C."/>
            <person name="Kahn D."/>
            <person name="Robinson-Rechavi M."/>
            <person name="Laudet V."/>
            <person name="Schachter V."/>
            <person name="Quetier F."/>
            <person name="Saurin W."/>
            <person name="Scarpelli C."/>
            <person name="Wincker P."/>
            <person name="Lander E.S."/>
            <person name="Weissenbach J."/>
            <person name="Roest Crollius H."/>
        </authorList>
    </citation>
    <scope>NUCLEOTIDE SEQUENCE [LARGE SCALE GENOMIC DNA]</scope>
</reference>
<dbReference type="Gene3D" id="3.90.260.10">
    <property type="entry name" value="Transglutaminase-like"/>
    <property type="match status" value="1"/>
</dbReference>
<proteinExistence type="inferred from homology"/>
<dbReference type="FunFam" id="3.90.260.10:FF:000002">
    <property type="entry name" value="Erythrocyte membrane protein band 4.2"/>
    <property type="match status" value="1"/>
</dbReference>
<keyword evidence="6" id="KW-1185">Reference proteome</keyword>
<dbReference type="GO" id="GO:0046872">
    <property type="term" value="F:metal ion binding"/>
    <property type="evidence" value="ECO:0007669"/>
    <property type="project" value="UniProtKB-KW"/>
</dbReference>
<dbReference type="Gene3D" id="2.60.40.10">
    <property type="entry name" value="Immunoglobulins"/>
    <property type="match status" value="3"/>
</dbReference>
<dbReference type="InParanoid" id="H3CEF4"/>
<dbReference type="InterPro" id="IPR013808">
    <property type="entry name" value="Transglutaminase_AS"/>
</dbReference>
<organism evidence="5 6">
    <name type="scientific">Tetraodon nigroviridis</name>
    <name type="common">Spotted green pufferfish</name>
    <name type="synonym">Chelonodon nigroviridis</name>
    <dbReference type="NCBI Taxonomy" id="99883"/>
    <lineage>
        <taxon>Eukaryota</taxon>
        <taxon>Metazoa</taxon>
        <taxon>Chordata</taxon>
        <taxon>Craniata</taxon>
        <taxon>Vertebrata</taxon>
        <taxon>Euteleostomi</taxon>
        <taxon>Actinopterygii</taxon>
        <taxon>Neopterygii</taxon>
        <taxon>Teleostei</taxon>
        <taxon>Neoteleostei</taxon>
        <taxon>Acanthomorphata</taxon>
        <taxon>Eupercaria</taxon>
        <taxon>Tetraodontiformes</taxon>
        <taxon>Tetradontoidea</taxon>
        <taxon>Tetraodontidae</taxon>
        <taxon>Tetraodon</taxon>
    </lineage>
</organism>
<dbReference type="PANTHER" id="PTHR11590">
    <property type="entry name" value="PROTEIN-GLUTAMINE GAMMA-GLUTAMYLTRANSFERASE"/>
    <property type="match status" value="1"/>
</dbReference>
<feature type="binding site" evidence="2">
    <location>
        <position position="452"/>
    </location>
    <ligand>
        <name>Ca(2+)</name>
        <dbReference type="ChEBI" id="CHEBI:29108"/>
    </ligand>
</feature>
<protein>
    <submittedName>
        <fullName evidence="5">Transglutaminase 2, like</fullName>
    </submittedName>
</protein>
<dbReference type="STRING" id="99883.ENSTNIP00000006628"/>
<feature type="binding site" evidence="2">
    <location>
        <position position="399"/>
    </location>
    <ligand>
        <name>Ca(2+)</name>
        <dbReference type="ChEBI" id="CHEBI:29108"/>
    </ligand>
</feature>
<keyword evidence="2" id="KW-0106">Calcium</keyword>
<dbReference type="Pfam" id="PF00927">
    <property type="entry name" value="Transglut_C"/>
    <property type="match status" value="1"/>
</dbReference>
<evidence type="ECO:0000256" key="3">
    <source>
        <dbReference type="SAM" id="MobiDB-lite"/>
    </source>
</evidence>
<reference evidence="5" key="2">
    <citation type="submission" date="2025-08" db="UniProtKB">
        <authorList>
            <consortium name="Ensembl"/>
        </authorList>
    </citation>
    <scope>IDENTIFICATION</scope>
</reference>
<dbReference type="Pfam" id="PF01841">
    <property type="entry name" value="Transglut_core"/>
    <property type="match status" value="1"/>
</dbReference>
<name>H3CEF4_TETNG</name>
<dbReference type="SUPFAM" id="SSF49309">
    <property type="entry name" value="Transglutaminase, two C-terminal domains"/>
    <property type="match status" value="2"/>
</dbReference>
<dbReference type="InterPro" id="IPR050779">
    <property type="entry name" value="Transglutaminase"/>
</dbReference>
<sequence>LPVPDVSVDLRCRENNRAHRTWEIDRERLIVRRGQPFSVTLQGHRPLTPQHYLDLVLHLAVPSGPGKRDELVVKVQEGPAPGGRWWFSQWRVQDETVLTLHSPADAAIGHYRLSVSVMSAGGNVVELVEKVQFHLLFNPWCKDDPPCTFPDELLLKEYVMNEDGIIYMGSWDYIRSIPWSYGQFEDYVLDICFEVLDKSNKALKNASKDLSHRSDPVYVGRTVTAMVNANDDRGVLAGRWAESYPDGVSPSRWSGSVPILQQWSKAGPVKYGQCWVFAAVACTVLRCLGVPTRVITNFNSAHDVDGNLSLDFLVDERLESRGQKGQPMVGGRRTSTVGVESWMKRNDLPDGNHGWQVLDPTPQELSGGEFCCGPCPVVAIKEGNLKVKYDASFIFAEVNADIVHWMVYGDGRREKGGPPQRGRNISTKSPFGYTREDVTEQYKYPEAGSSKEREVYSKAGRQTEAPAGPEPEPLQLSIKHTTAVFGTDFDVVVEVKNGQNSSAGGDLTVLAKVVNYTSLCRGECRRQSASVSVPARSAHKEVLRLRYEDYAAWTSEDHLIRVEAFLRPSGTSPIMAVATIPLSTPELLVQVPGKALVWEQVTAYISFTNPLPVPLRWGVFTVEGAGLLLATQVPLHEPVGPGQQVSVELAFSPLRAGLRHLLVDFDSDRLKDVKGTTTVDVQK</sequence>
<feature type="binding site" evidence="2">
    <location>
        <position position="401"/>
    </location>
    <ligand>
        <name>Ca(2+)</name>
        <dbReference type="ChEBI" id="CHEBI:29108"/>
    </ligand>
</feature>
<reference evidence="5" key="3">
    <citation type="submission" date="2025-09" db="UniProtKB">
        <authorList>
            <consortium name="Ensembl"/>
        </authorList>
    </citation>
    <scope>IDENTIFICATION</scope>
</reference>
<comment type="similarity">
    <text evidence="1">Belongs to the transglutaminase superfamily. Transglutaminase family.</text>
</comment>
<dbReference type="GO" id="GO:0003810">
    <property type="term" value="F:protein-glutamine gamma-glutamyltransferase activity"/>
    <property type="evidence" value="ECO:0007669"/>
    <property type="project" value="InterPro"/>
</dbReference>
<dbReference type="InterPro" id="IPR036238">
    <property type="entry name" value="Transglutaminase_C_sf"/>
</dbReference>
<dbReference type="SUPFAM" id="SSF81296">
    <property type="entry name" value="E set domains"/>
    <property type="match status" value="1"/>
</dbReference>
<comment type="cofactor">
    <cofactor evidence="2">
        <name>Ca(2+)</name>
        <dbReference type="ChEBI" id="CHEBI:29108"/>
    </cofactor>
    <text evidence="2">Binds 1 Ca(2+) ion per subunit.</text>
</comment>
<dbReference type="InterPro" id="IPR001102">
    <property type="entry name" value="Transglutaminase_N"/>
</dbReference>
<dbReference type="InterPro" id="IPR014756">
    <property type="entry name" value="Ig_E-set"/>
</dbReference>
<dbReference type="InterPro" id="IPR002931">
    <property type="entry name" value="Transglutaminase-like"/>
</dbReference>
<dbReference type="Proteomes" id="UP000007303">
    <property type="component" value="Unassembled WGS sequence"/>
</dbReference>
<dbReference type="Ensembl" id="ENSTNIT00000006779.1">
    <property type="protein sequence ID" value="ENSTNIP00000006628.1"/>
    <property type="gene ID" value="ENSTNIG00000004019.1"/>
</dbReference>
<dbReference type="InterPro" id="IPR023608">
    <property type="entry name" value="Transglutaminase_animal"/>
</dbReference>
<evidence type="ECO:0000256" key="2">
    <source>
        <dbReference type="PIRSR" id="PIRSR000459-2"/>
    </source>
</evidence>
<feature type="binding site" evidence="2">
    <location>
        <position position="446"/>
    </location>
    <ligand>
        <name>Ca(2+)</name>
        <dbReference type="ChEBI" id="CHEBI:29108"/>
    </ligand>
</feature>
<dbReference type="GO" id="GO:0007399">
    <property type="term" value="P:nervous system development"/>
    <property type="evidence" value="ECO:0007669"/>
    <property type="project" value="UniProtKB-ARBA"/>
</dbReference>